<feature type="transmembrane region" description="Helical" evidence="13">
    <location>
        <begin position="91"/>
        <end position="112"/>
    </location>
</feature>
<keyword evidence="11 13" id="KW-0472">Membrane</keyword>
<evidence type="ECO:0000256" key="5">
    <source>
        <dbReference type="ARBA" id="ARBA00022692"/>
    </source>
</evidence>
<dbReference type="GO" id="GO:0030674">
    <property type="term" value="F:protein-macromolecule adaptor activity"/>
    <property type="evidence" value="ECO:0007669"/>
    <property type="project" value="TreeGrafter"/>
</dbReference>
<comment type="subcellular location">
    <subcellularLocation>
        <location evidence="1">Nucleus membrane</location>
        <topology evidence="1">Multi-pass membrane protein</topology>
    </subcellularLocation>
    <subcellularLocation>
        <location evidence="2">Nucleus</location>
        <location evidence="2">Nuclear pore complex</location>
    </subcellularLocation>
</comment>
<dbReference type="GO" id="GO:0006999">
    <property type="term" value="P:nuclear pore organization"/>
    <property type="evidence" value="ECO:0007669"/>
    <property type="project" value="TreeGrafter"/>
</dbReference>
<evidence type="ECO:0000256" key="1">
    <source>
        <dbReference type="ARBA" id="ARBA00004232"/>
    </source>
</evidence>
<feature type="transmembrane region" description="Helical" evidence="13">
    <location>
        <begin position="18"/>
        <end position="38"/>
    </location>
</feature>
<evidence type="ECO:0000256" key="6">
    <source>
        <dbReference type="ARBA" id="ARBA00022816"/>
    </source>
</evidence>
<evidence type="ECO:0000256" key="4">
    <source>
        <dbReference type="ARBA" id="ARBA00022448"/>
    </source>
</evidence>
<comment type="similarity">
    <text evidence="3">Belongs to the NDC1 family.</text>
</comment>
<dbReference type="AlphaFoldDB" id="A0A0A9CPN6"/>
<keyword evidence="12" id="KW-0539">Nucleus</keyword>
<keyword evidence="9" id="KW-0811">Translocation</keyword>
<proteinExistence type="inferred from homology"/>
<dbReference type="GO" id="GO:0070762">
    <property type="term" value="C:nuclear pore transmembrane ring"/>
    <property type="evidence" value="ECO:0007669"/>
    <property type="project" value="TreeGrafter"/>
</dbReference>
<dbReference type="InterPro" id="IPR019049">
    <property type="entry name" value="Nucleoporin_prot_Ndc1/Nup"/>
</dbReference>
<dbReference type="PANTHER" id="PTHR13269:SF6">
    <property type="entry name" value="NUCLEOPORIN NDC1"/>
    <property type="match status" value="1"/>
</dbReference>
<keyword evidence="4" id="KW-0813">Transport</keyword>
<dbReference type="GO" id="GO:0051028">
    <property type="term" value="P:mRNA transport"/>
    <property type="evidence" value="ECO:0007669"/>
    <property type="project" value="UniProtKB-KW"/>
</dbReference>
<keyword evidence="10" id="KW-0906">Nuclear pore complex</keyword>
<accession>A0A0A9CPN6</accession>
<keyword evidence="7" id="KW-0653">Protein transport</keyword>
<reference evidence="14" key="2">
    <citation type="journal article" date="2015" name="Data Brief">
        <title>Shoot transcriptome of the giant reed, Arundo donax.</title>
        <authorList>
            <person name="Barrero R.A."/>
            <person name="Guerrero F.D."/>
            <person name="Moolhuijzen P."/>
            <person name="Goolsby J.A."/>
            <person name="Tidwell J."/>
            <person name="Bellgard S.E."/>
            <person name="Bellgard M.I."/>
        </authorList>
    </citation>
    <scope>NUCLEOTIDE SEQUENCE</scope>
    <source>
        <tissue evidence="14">Shoot tissue taken approximately 20 cm above the soil surface</tissue>
    </source>
</reference>
<keyword evidence="6" id="KW-0509">mRNA transport</keyword>
<dbReference type="Pfam" id="PF09531">
    <property type="entry name" value="Ndc1_Nup"/>
    <property type="match status" value="1"/>
</dbReference>
<dbReference type="GO" id="GO:0015031">
    <property type="term" value="P:protein transport"/>
    <property type="evidence" value="ECO:0007669"/>
    <property type="project" value="UniProtKB-KW"/>
</dbReference>
<evidence type="ECO:0000313" key="14">
    <source>
        <dbReference type="EMBL" id="JAD75360.1"/>
    </source>
</evidence>
<evidence type="ECO:0000256" key="12">
    <source>
        <dbReference type="ARBA" id="ARBA00023242"/>
    </source>
</evidence>
<name>A0A0A9CPN6_ARUDO</name>
<evidence type="ECO:0000256" key="11">
    <source>
        <dbReference type="ARBA" id="ARBA00023136"/>
    </source>
</evidence>
<organism evidence="14">
    <name type="scientific">Arundo donax</name>
    <name type="common">Giant reed</name>
    <name type="synonym">Donax arundinaceus</name>
    <dbReference type="NCBI Taxonomy" id="35708"/>
    <lineage>
        <taxon>Eukaryota</taxon>
        <taxon>Viridiplantae</taxon>
        <taxon>Streptophyta</taxon>
        <taxon>Embryophyta</taxon>
        <taxon>Tracheophyta</taxon>
        <taxon>Spermatophyta</taxon>
        <taxon>Magnoliopsida</taxon>
        <taxon>Liliopsida</taxon>
        <taxon>Poales</taxon>
        <taxon>Poaceae</taxon>
        <taxon>PACMAD clade</taxon>
        <taxon>Arundinoideae</taxon>
        <taxon>Arundineae</taxon>
        <taxon>Arundo</taxon>
    </lineage>
</organism>
<sequence length="503" mass="54609">MDRAPPRGAPRDAVGQRWLAIFAFQAALSAAASVLHLAASPRRRHPLLGVPRGLLLSLHPLLSCTATGLLALALLLSASPHPRPPPLPRRALAASLLTAAGALCVGPAVPLLPDDAGWAAVAGLGFRGAVLGAVFAAHYFGRRRWLLQFPVVQRPLFYGLKMGLLPSGKRALKVSLQAFCLSFVLILFFPRQFRTGGSIGSQILTQIGIFIVTTGVSFCLEISHHFVQVVHTRRCSFAPPQSTAAAETNPTEFILETLEQSDPRSLIQYLAYQDLCVVSECNLEPWRRGAFFEESGETYKRTVTACLKPLEEFTSKIAEALEGFSSDKPELMSQQFKLFSAFDDSQICTWCARTLAGLTARSLQEDRYGVAQLTGCNAAVMSTLLSALVAIEACLGKKTNLQPVHSLGPESIRWANFSTGRKGSGTVIASTQRGGLHKKAYTMADVLRTSVYQIVSAFVDDLRVNAKPSSLEKNWISEGRKPIYGSNAVLVQKLSLFIEYRAV</sequence>
<protein>
    <submittedName>
        <fullName evidence="14">Uncharacterized protein</fullName>
    </submittedName>
</protein>
<evidence type="ECO:0000256" key="8">
    <source>
        <dbReference type="ARBA" id="ARBA00022989"/>
    </source>
</evidence>
<keyword evidence="5 13" id="KW-0812">Transmembrane</keyword>
<reference evidence="14" key="1">
    <citation type="submission" date="2014-09" db="EMBL/GenBank/DDBJ databases">
        <authorList>
            <person name="Magalhaes I.L.F."/>
            <person name="Oliveira U."/>
            <person name="Santos F.R."/>
            <person name="Vidigal T.H.D.A."/>
            <person name="Brescovit A.D."/>
            <person name="Santos A.J."/>
        </authorList>
    </citation>
    <scope>NUCLEOTIDE SEQUENCE</scope>
    <source>
        <tissue evidence="14">Shoot tissue taken approximately 20 cm above the soil surface</tissue>
    </source>
</reference>
<evidence type="ECO:0000256" key="9">
    <source>
        <dbReference type="ARBA" id="ARBA00023010"/>
    </source>
</evidence>
<evidence type="ECO:0000256" key="2">
    <source>
        <dbReference type="ARBA" id="ARBA00004567"/>
    </source>
</evidence>
<dbReference type="PANTHER" id="PTHR13269">
    <property type="entry name" value="NUCLEOPORIN NDC1"/>
    <property type="match status" value="1"/>
</dbReference>
<feature type="transmembrane region" description="Helical" evidence="13">
    <location>
        <begin position="203"/>
        <end position="223"/>
    </location>
</feature>
<evidence type="ECO:0000256" key="7">
    <source>
        <dbReference type="ARBA" id="ARBA00022927"/>
    </source>
</evidence>
<keyword evidence="8 13" id="KW-1133">Transmembrane helix</keyword>
<dbReference type="EMBL" id="GBRH01222535">
    <property type="protein sequence ID" value="JAD75360.1"/>
    <property type="molecule type" value="Transcribed_RNA"/>
</dbReference>
<feature type="transmembrane region" description="Helical" evidence="13">
    <location>
        <begin position="171"/>
        <end position="191"/>
    </location>
</feature>
<dbReference type="GO" id="GO:0031965">
    <property type="term" value="C:nuclear membrane"/>
    <property type="evidence" value="ECO:0007669"/>
    <property type="project" value="UniProtKB-SubCell"/>
</dbReference>
<evidence type="ECO:0000256" key="3">
    <source>
        <dbReference type="ARBA" id="ARBA00005760"/>
    </source>
</evidence>
<evidence type="ECO:0000256" key="10">
    <source>
        <dbReference type="ARBA" id="ARBA00023132"/>
    </source>
</evidence>
<evidence type="ECO:0000256" key="13">
    <source>
        <dbReference type="SAM" id="Phobius"/>
    </source>
</evidence>
<feature type="transmembrane region" description="Helical" evidence="13">
    <location>
        <begin position="58"/>
        <end position="79"/>
    </location>
</feature>
<feature type="transmembrane region" description="Helical" evidence="13">
    <location>
        <begin position="118"/>
        <end position="140"/>
    </location>
</feature>